<evidence type="ECO:0008006" key="4">
    <source>
        <dbReference type="Google" id="ProtNLM"/>
    </source>
</evidence>
<evidence type="ECO:0000313" key="2">
    <source>
        <dbReference type="EMBL" id="KAA8826930.1"/>
    </source>
</evidence>
<dbReference type="RefSeq" id="WP_150379886.1">
    <property type="nucleotide sequence ID" value="NZ_RZUH01000009.1"/>
</dbReference>
<sequence>MIALIISTLALIVSAAALSFAVASSGRKTEEAAPVVRRFLFDVDADGMRRLRGALISRPHAGMRVTGSRRAPWTVEVSADPGAGEPALYVAAAARDAGVPAPVGLDPTTWDALDALDAYRRP</sequence>
<accession>A0A5M9ZH93</accession>
<dbReference type="Proteomes" id="UP000410049">
    <property type="component" value="Unassembled WGS sequence"/>
</dbReference>
<comment type="caution">
    <text evidence="2">The sequence shown here is derived from an EMBL/GenBank/DDBJ whole genome shotgun (WGS) entry which is preliminary data.</text>
</comment>
<protein>
    <recommendedName>
        <fullName evidence="4">Type II secretion system protein</fullName>
    </recommendedName>
</protein>
<evidence type="ECO:0000313" key="3">
    <source>
        <dbReference type="Proteomes" id="UP000410049"/>
    </source>
</evidence>
<gene>
    <name evidence="2" type="ORF">EMO91_10385</name>
</gene>
<organism evidence="2 3">
    <name type="scientific">Bifidobacterium myosotis</name>
    <dbReference type="NCBI Taxonomy" id="1630166"/>
    <lineage>
        <taxon>Bacteria</taxon>
        <taxon>Bacillati</taxon>
        <taxon>Actinomycetota</taxon>
        <taxon>Actinomycetes</taxon>
        <taxon>Bifidobacteriales</taxon>
        <taxon>Bifidobacteriaceae</taxon>
        <taxon>Bifidobacterium</taxon>
    </lineage>
</organism>
<name>A0A5M9ZH93_9BIFI</name>
<dbReference type="EMBL" id="RZUH01000009">
    <property type="protein sequence ID" value="KAA8826930.1"/>
    <property type="molecule type" value="Genomic_DNA"/>
</dbReference>
<reference evidence="2 3" key="1">
    <citation type="journal article" date="2019" name="Syst. Appl. Microbiol.">
        <title>Characterization of Bifidobacterium species in feaces of the Egyptian fruit bat: Description of B. vespertilionis sp. nov. and B. rousetti sp. nov.</title>
        <authorList>
            <person name="Modesto M."/>
            <person name="Satti M."/>
            <person name="Watanabe K."/>
            <person name="Puglisi E."/>
            <person name="Morelli L."/>
            <person name="Huang C.-H."/>
            <person name="Liou J.-S."/>
            <person name="Miyashita M."/>
            <person name="Tamura T."/>
            <person name="Saito S."/>
            <person name="Mori K."/>
            <person name="Huang L."/>
            <person name="Sciavilla P."/>
            <person name="Sandri C."/>
            <person name="Spiezio C."/>
            <person name="Vitali F."/>
            <person name="Cavalieri D."/>
            <person name="Perpetuini G."/>
            <person name="Tofalo R."/>
            <person name="Bonetti A."/>
            <person name="Arita M."/>
            <person name="Mattarelli P."/>
        </authorList>
    </citation>
    <scope>NUCLEOTIDE SEQUENCE [LARGE SCALE GENOMIC DNA]</scope>
    <source>
        <strain evidence="2 3">RST17</strain>
    </source>
</reference>
<feature type="chain" id="PRO_5039650454" description="Type II secretion system protein" evidence="1">
    <location>
        <begin position="24"/>
        <end position="122"/>
    </location>
</feature>
<evidence type="ECO:0000256" key="1">
    <source>
        <dbReference type="SAM" id="SignalP"/>
    </source>
</evidence>
<dbReference type="AlphaFoldDB" id="A0A5M9ZH93"/>
<proteinExistence type="predicted"/>
<feature type="signal peptide" evidence="1">
    <location>
        <begin position="1"/>
        <end position="23"/>
    </location>
</feature>
<keyword evidence="1" id="KW-0732">Signal</keyword>